<dbReference type="RefSeq" id="WP_055279896.1">
    <property type="nucleotide sequence ID" value="NZ_CYXU01000001.1"/>
</dbReference>
<dbReference type="PANTHER" id="PTHR30432:SF1">
    <property type="entry name" value="DNA-BINDING TRANSCRIPTIONAL DUAL REGULATOR MODE"/>
    <property type="match status" value="1"/>
</dbReference>
<dbReference type="PANTHER" id="PTHR30432">
    <property type="entry name" value="TRANSCRIPTIONAL REGULATOR MODE"/>
    <property type="match status" value="1"/>
</dbReference>
<proteinExistence type="predicted"/>
<protein>
    <submittedName>
        <fullName evidence="2">LysR family transcriptional regulator</fullName>
    </submittedName>
</protein>
<dbReference type="InterPro" id="IPR000847">
    <property type="entry name" value="LysR_HTH_N"/>
</dbReference>
<dbReference type="InterPro" id="IPR036388">
    <property type="entry name" value="WH-like_DNA-bd_sf"/>
</dbReference>
<evidence type="ECO:0000313" key="3">
    <source>
        <dbReference type="Proteomes" id="UP000283295"/>
    </source>
</evidence>
<organism evidence="2 3">
    <name type="scientific">Coprococcus eutactus</name>
    <dbReference type="NCBI Taxonomy" id="33043"/>
    <lineage>
        <taxon>Bacteria</taxon>
        <taxon>Bacillati</taxon>
        <taxon>Bacillota</taxon>
        <taxon>Clostridia</taxon>
        <taxon>Lachnospirales</taxon>
        <taxon>Lachnospiraceae</taxon>
        <taxon>Coprococcus</taxon>
    </lineage>
</organism>
<dbReference type="SUPFAM" id="SSF46785">
    <property type="entry name" value="Winged helix' DNA-binding domain"/>
    <property type="match status" value="1"/>
</dbReference>
<reference evidence="2 3" key="1">
    <citation type="submission" date="2018-08" db="EMBL/GenBank/DDBJ databases">
        <title>A genome reference for cultivated species of the human gut microbiota.</title>
        <authorList>
            <person name="Zou Y."/>
            <person name="Xue W."/>
            <person name="Luo G."/>
        </authorList>
    </citation>
    <scope>NUCLEOTIDE SEQUENCE [LARGE SCALE GENOMIC DNA]</scope>
    <source>
        <strain evidence="2 3">AF22-21</strain>
    </source>
</reference>
<name>A0A3R5WJ86_9FIRM</name>
<dbReference type="EMBL" id="QRVK01000025">
    <property type="protein sequence ID" value="RGS40720.1"/>
    <property type="molecule type" value="Genomic_DNA"/>
</dbReference>
<feature type="domain" description="HTH lysR-type" evidence="1">
    <location>
        <begin position="24"/>
        <end position="83"/>
    </location>
</feature>
<sequence length="111" mass="12355">MRAAIKITFFDDNDEKFFGEGPYRLLLAIEKTGSLRSASQSMGLAYSKAFRMIKNAEEALGFSLTSRTTGGRSGGGSTITPEGKEWLKKYEQYREACIQAGSQLYMEIFSD</sequence>
<dbReference type="AlphaFoldDB" id="A0A3R5WJ86"/>
<evidence type="ECO:0000259" key="1">
    <source>
        <dbReference type="Pfam" id="PF00126"/>
    </source>
</evidence>
<dbReference type="GO" id="GO:0003700">
    <property type="term" value="F:DNA-binding transcription factor activity"/>
    <property type="evidence" value="ECO:0007669"/>
    <property type="project" value="InterPro"/>
</dbReference>
<dbReference type="Proteomes" id="UP000283295">
    <property type="component" value="Unassembled WGS sequence"/>
</dbReference>
<accession>A0A3R5WJ86</accession>
<evidence type="ECO:0000313" key="2">
    <source>
        <dbReference type="EMBL" id="RGS40720.1"/>
    </source>
</evidence>
<dbReference type="InterPro" id="IPR036390">
    <property type="entry name" value="WH_DNA-bd_sf"/>
</dbReference>
<dbReference type="InterPro" id="IPR051815">
    <property type="entry name" value="Molybdate_resp_trans_reg"/>
</dbReference>
<dbReference type="OrthoDB" id="285216at2"/>
<gene>
    <name evidence="2" type="ORF">DWX94_09855</name>
</gene>
<comment type="caution">
    <text evidence="2">The sequence shown here is derived from an EMBL/GenBank/DDBJ whole genome shotgun (WGS) entry which is preliminary data.</text>
</comment>
<dbReference type="Gene3D" id="1.10.10.10">
    <property type="entry name" value="Winged helix-like DNA-binding domain superfamily/Winged helix DNA-binding domain"/>
    <property type="match status" value="1"/>
</dbReference>
<dbReference type="Pfam" id="PF00126">
    <property type="entry name" value="HTH_1"/>
    <property type="match status" value="1"/>
</dbReference>